<organism evidence="2 3">
    <name type="scientific">Tritonibacter horizontis</name>
    <dbReference type="NCBI Taxonomy" id="1768241"/>
    <lineage>
        <taxon>Bacteria</taxon>
        <taxon>Pseudomonadati</taxon>
        <taxon>Pseudomonadota</taxon>
        <taxon>Alphaproteobacteria</taxon>
        <taxon>Rhodobacterales</taxon>
        <taxon>Paracoccaceae</taxon>
        <taxon>Tritonibacter</taxon>
    </lineage>
</organism>
<dbReference type="PROSITE" id="PS51273">
    <property type="entry name" value="GATASE_TYPE_1"/>
    <property type="match status" value="1"/>
</dbReference>
<dbReference type="GO" id="GO:0005829">
    <property type="term" value="C:cytosol"/>
    <property type="evidence" value="ECO:0007669"/>
    <property type="project" value="TreeGrafter"/>
</dbReference>
<evidence type="ECO:0000313" key="2">
    <source>
        <dbReference type="EMBL" id="KUP91263.1"/>
    </source>
</evidence>
<dbReference type="PANTHER" id="PTHR42695:SF5">
    <property type="entry name" value="GLUTAMINE AMIDOTRANSFERASE YLR126C-RELATED"/>
    <property type="match status" value="1"/>
</dbReference>
<dbReference type="InterPro" id="IPR029062">
    <property type="entry name" value="Class_I_gatase-like"/>
</dbReference>
<dbReference type="PANTHER" id="PTHR42695">
    <property type="entry name" value="GLUTAMINE AMIDOTRANSFERASE YLR126C-RELATED"/>
    <property type="match status" value="1"/>
</dbReference>
<evidence type="ECO:0000259" key="1">
    <source>
        <dbReference type="Pfam" id="PF00117"/>
    </source>
</evidence>
<dbReference type="SUPFAM" id="SSF52317">
    <property type="entry name" value="Class I glutamine amidotransferase-like"/>
    <property type="match status" value="1"/>
</dbReference>
<keyword evidence="3" id="KW-1185">Reference proteome</keyword>
<comment type="caution">
    <text evidence="2">The sequence shown here is derived from an EMBL/GenBank/DDBJ whole genome shotgun (WGS) entry which is preliminary data.</text>
</comment>
<sequence>MKIGILQTGHAPDDLIADSGNYDDMFRVLLEGHGLEFVTYAVVDGVFPDAATAADGWLITGSKHGAYEDHPWIPPLEDLIRDIHARKMPLVGVCFGHQIIAQALGGRVEKFDGGWSVGRTAYERDGETIHVHAWHQDQVVALPAEARVIGQSDFCRNAFLAYGDHIWTSQPHPEFAEDFVEGLIDKRGKGVVPDTHLAAAKETLDQPIDSHHIATEIADFFKKVRT</sequence>
<gene>
    <name evidence="2" type="primary">guaA_2</name>
    <name evidence="2" type="ORF">TRIHO_38360</name>
</gene>
<dbReference type="EMBL" id="LPUY01000100">
    <property type="protein sequence ID" value="KUP91263.1"/>
    <property type="molecule type" value="Genomic_DNA"/>
</dbReference>
<reference evidence="2 3" key="1">
    <citation type="submission" date="2015-12" db="EMBL/GenBank/DDBJ databases">
        <title>Genome sequence of the marine Rhodobacteraceae strain O3.65, Candidatus Tritonibacter horizontis.</title>
        <authorList>
            <person name="Poehlein A."/>
            <person name="Giebel H.A."/>
            <person name="Voget S."/>
            <person name="Brinkhoff T."/>
        </authorList>
    </citation>
    <scope>NUCLEOTIDE SEQUENCE [LARGE SCALE GENOMIC DNA]</scope>
    <source>
        <strain evidence="2 3">O3.65</strain>
    </source>
</reference>
<proteinExistence type="predicted"/>
<keyword evidence="2" id="KW-0436">Ligase</keyword>
<dbReference type="PATRIC" id="fig|1768241.3.peg.4002"/>
<evidence type="ECO:0000313" key="3">
    <source>
        <dbReference type="Proteomes" id="UP000068382"/>
    </source>
</evidence>
<feature type="domain" description="Glutamine amidotransferase" evidence="1">
    <location>
        <begin position="74"/>
        <end position="176"/>
    </location>
</feature>
<dbReference type="OrthoDB" id="7365442at2"/>
<dbReference type="InterPro" id="IPR017926">
    <property type="entry name" value="GATASE"/>
</dbReference>
<dbReference type="InterPro" id="IPR044992">
    <property type="entry name" value="ChyE-like"/>
</dbReference>
<accession>A0A132BSD6</accession>
<dbReference type="CDD" id="cd01741">
    <property type="entry name" value="GATase1_1"/>
    <property type="match status" value="1"/>
</dbReference>
<dbReference type="RefSeq" id="WP_068247542.1">
    <property type="nucleotide sequence ID" value="NZ_LPUY01000100.1"/>
</dbReference>
<name>A0A132BSD6_9RHOB</name>
<dbReference type="Proteomes" id="UP000068382">
    <property type="component" value="Unassembled WGS sequence"/>
</dbReference>
<dbReference type="Gene3D" id="3.40.50.880">
    <property type="match status" value="1"/>
</dbReference>
<dbReference type="EC" id="6.3.5.2" evidence="2"/>
<dbReference type="Pfam" id="PF00117">
    <property type="entry name" value="GATase"/>
    <property type="match status" value="1"/>
</dbReference>
<protein>
    <submittedName>
        <fullName evidence="2">GMP synthase</fullName>
        <ecNumber evidence="2">6.3.5.2</ecNumber>
    </submittedName>
</protein>
<dbReference type="AlphaFoldDB" id="A0A132BSD6"/>
<dbReference type="GO" id="GO:0003922">
    <property type="term" value="F:GMP synthase (glutamine-hydrolyzing) activity"/>
    <property type="evidence" value="ECO:0007669"/>
    <property type="project" value="UniProtKB-EC"/>
</dbReference>